<reference evidence="2 3" key="1">
    <citation type="submission" date="2017-11" db="EMBL/GenBank/DDBJ databases">
        <title>De novo assembly and phasing of dikaryotic genomes from two isolates of Puccinia coronata f. sp. avenae, the causal agent of oat crown rust.</title>
        <authorList>
            <person name="Miller M.E."/>
            <person name="Zhang Y."/>
            <person name="Omidvar V."/>
            <person name="Sperschneider J."/>
            <person name="Schwessinger B."/>
            <person name="Raley C."/>
            <person name="Palmer J.M."/>
            <person name="Garnica D."/>
            <person name="Upadhyaya N."/>
            <person name="Rathjen J."/>
            <person name="Taylor J.M."/>
            <person name="Park R.F."/>
            <person name="Dodds P.N."/>
            <person name="Hirsch C.D."/>
            <person name="Kianian S.F."/>
            <person name="Figueroa M."/>
        </authorList>
    </citation>
    <scope>NUCLEOTIDE SEQUENCE [LARGE SCALE GENOMIC DNA]</scope>
    <source>
        <strain evidence="2">12NC29</strain>
    </source>
</reference>
<dbReference type="GO" id="GO:0003677">
    <property type="term" value="F:DNA binding"/>
    <property type="evidence" value="ECO:0007669"/>
    <property type="project" value="InterPro"/>
</dbReference>
<evidence type="ECO:0000313" key="3">
    <source>
        <dbReference type="Proteomes" id="UP000235388"/>
    </source>
</evidence>
<accession>A0A2N5UV95</accession>
<dbReference type="AlphaFoldDB" id="A0A2N5UV95"/>
<organism evidence="2 3">
    <name type="scientific">Puccinia coronata f. sp. avenae</name>
    <dbReference type="NCBI Taxonomy" id="200324"/>
    <lineage>
        <taxon>Eukaryota</taxon>
        <taxon>Fungi</taxon>
        <taxon>Dikarya</taxon>
        <taxon>Basidiomycota</taxon>
        <taxon>Pucciniomycotina</taxon>
        <taxon>Pucciniomycetes</taxon>
        <taxon>Pucciniales</taxon>
        <taxon>Pucciniaceae</taxon>
        <taxon>Puccinia</taxon>
    </lineage>
</organism>
<dbReference type="GO" id="GO:0017025">
    <property type="term" value="F:TBP-class protein binding"/>
    <property type="evidence" value="ECO:0007669"/>
    <property type="project" value="InterPro"/>
</dbReference>
<evidence type="ECO:0000256" key="1">
    <source>
        <dbReference type="SAM" id="MobiDB-lite"/>
    </source>
</evidence>
<dbReference type="GO" id="GO:0016887">
    <property type="term" value="F:ATP hydrolysis activity"/>
    <property type="evidence" value="ECO:0007669"/>
    <property type="project" value="InterPro"/>
</dbReference>
<dbReference type="InterPro" id="IPR044972">
    <property type="entry name" value="Mot1"/>
</dbReference>
<evidence type="ECO:0000313" key="2">
    <source>
        <dbReference type="EMBL" id="PLW41577.1"/>
    </source>
</evidence>
<dbReference type="PANTHER" id="PTHR36498:SF1">
    <property type="entry name" value="TATA-BINDING PROTEIN-ASSOCIATED FACTOR 172"/>
    <property type="match status" value="1"/>
</dbReference>
<dbReference type="PANTHER" id="PTHR36498">
    <property type="entry name" value="TATA-BINDING PROTEIN-ASSOCIATED FACTOR 172"/>
    <property type="match status" value="1"/>
</dbReference>
<keyword evidence="3" id="KW-1185">Reference proteome</keyword>
<name>A0A2N5UV95_9BASI</name>
<proteinExistence type="predicted"/>
<comment type="caution">
    <text evidence="2">The sequence shown here is derived from an EMBL/GenBank/DDBJ whole genome shotgun (WGS) entry which is preliminary data.</text>
</comment>
<gene>
    <name evidence="2" type="ORF">PCANC_17442</name>
</gene>
<dbReference type="InterPro" id="IPR027417">
    <property type="entry name" value="P-loop_NTPase"/>
</dbReference>
<dbReference type="EMBL" id="PGCJ01000167">
    <property type="protein sequence ID" value="PLW41577.1"/>
    <property type="molecule type" value="Genomic_DNA"/>
</dbReference>
<dbReference type="OrthoDB" id="10252227at2759"/>
<feature type="region of interest" description="Disordered" evidence="1">
    <location>
        <begin position="1"/>
        <end position="21"/>
    </location>
</feature>
<sequence>MIALDQTKARNREYSVTKPNTPPPWKKLMNVYQLITRGTLEKKIMGLQRFKLNIATSIVNQQNLNLGSMNMDQILDLFNVSLGNTAPPGKLGDPAGSNHLGLTPAMGAPGSKKNMLDGLKDLPPKSKYESVDPAKFCSSL</sequence>
<dbReference type="Gene3D" id="3.40.50.300">
    <property type="entry name" value="P-loop containing nucleotide triphosphate hydrolases"/>
    <property type="match status" value="1"/>
</dbReference>
<feature type="compositionally biased region" description="Basic and acidic residues" evidence="1">
    <location>
        <begin position="114"/>
        <end position="132"/>
    </location>
</feature>
<dbReference type="STRING" id="200324.A0A2N5UV95"/>
<dbReference type="Proteomes" id="UP000235388">
    <property type="component" value="Unassembled WGS sequence"/>
</dbReference>
<feature type="region of interest" description="Disordered" evidence="1">
    <location>
        <begin position="86"/>
        <end position="140"/>
    </location>
</feature>
<protein>
    <submittedName>
        <fullName evidence="2">Uncharacterized protein</fullName>
    </submittedName>
</protein>